<evidence type="ECO:0000313" key="2">
    <source>
        <dbReference type="EMBL" id="TRO81971.1"/>
    </source>
</evidence>
<feature type="signal peptide" evidence="1">
    <location>
        <begin position="1"/>
        <end position="25"/>
    </location>
</feature>
<accession>A0A550JFJ0</accession>
<organism evidence="2 3">
    <name type="scientific">Trichloromonas acetexigens</name>
    <dbReference type="NCBI Taxonomy" id="38815"/>
    <lineage>
        <taxon>Bacteria</taxon>
        <taxon>Pseudomonadati</taxon>
        <taxon>Thermodesulfobacteriota</taxon>
        <taxon>Desulfuromonadia</taxon>
        <taxon>Desulfuromonadales</taxon>
        <taxon>Trichloromonadaceae</taxon>
        <taxon>Trichloromonas</taxon>
    </lineage>
</organism>
<proteinExistence type="predicted"/>
<evidence type="ECO:0000256" key="1">
    <source>
        <dbReference type="SAM" id="SignalP"/>
    </source>
</evidence>
<dbReference type="AlphaFoldDB" id="A0A550JFJ0"/>
<gene>
    <name evidence="2" type="ORF">FL622_09250</name>
</gene>
<name>A0A550JFJ0_9BACT</name>
<sequence>MPSKYPVFFLAVLSCLMLVATPAVAGNKRIMSVKAAKVMAERALVESVYGLKLRAEERVEDMVSASFIGNTESKTAAQIKGIVFEEVIYDAKQDIAQVTASVKMPSITNIDGQTVNLGNKVFRRVGFATSTPKEAGPLKALRAAELDAYKELIKQLVGFELESHTTVENFMLTSDVVKTKVMATLFMAELTEYGWTPEGDAYVKMQLNLKEASEVLGQNIITDREIIDVEGQGAQVDDFTTANGKK</sequence>
<dbReference type="OrthoDB" id="5423000at2"/>
<evidence type="ECO:0000313" key="3">
    <source>
        <dbReference type="Proteomes" id="UP000317155"/>
    </source>
</evidence>
<dbReference type="EMBL" id="VJVV01000005">
    <property type="protein sequence ID" value="TRO81971.1"/>
    <property type="molecule type" value="Genomic_DNA"/>
</dbReference>
<dbReference type="PROSITE" id="PS51257">
    <property type="entry name" value="PROKAR_LIPOPROTEIN"/>
    <property type="match status" value="1"/>
</dbReference>
<feature type="chain" id="PRO_5022006970" evidence="1">
    <location>
        <begin position="26"/>
        <end position="246"/>
    </location>
</feature>
<dbReference type="RefSeq" id="WP_092057799.1">
    <property type="nucleotide sequence ID" value="NZ_FOJJ01000037.1"/>
</dbReference>
<keyword evidence="1" id="KW-0732">Signal</keyword>
<comment type="caution">
    <text evidence="2">The sequence shown here is derived from an EMBL/GenBank/DDBJ whole genome shotgun (WGS) entry which is preliminary data.</text>
</comment>
<dbReference type="Proteomes" id="UP000317155">
    <property type="component" value="Unassembled WGS sequence"/>
</dbReference>
<reference evidence="2 3" key="1">
    <citation type="submission" date="2019-07" db="EMBL/GenBank/DDBJ databases">
        <title>Insights of Desulfuromonas acetexigens electromicrobiology.</title>
        <authorList>
            <person name="Katuri K."/>
            <person name="Sapireddy V."/>
            <person name="Shaw D.R."/>
            <person name="Saikaly P."/>
        </authorList>
    </citation>
    <scope>NUCLEOTIDE SEQUENCE [LARGE SCALE GENOMIC DNA]</scope>
    <source>
        <strain evidence="2 3">2873</strain>
    </source>
</reference>
<keyword evidence="3" id="KW-1185">Reference proteome</keyword>
<protein>
    <submittedName>
        <fullName evidence="2">Uncharacterized protein</fullName>
    </submittedName>
</protein>